<reference evidence="1" key="1">
    <citation type="submission" date="2021-02" db="EMBL/GenBank/DDBJ databases">
        <title>Infant gut strain persistence is associated with maternal origin, phylogeny, and functional potential including surface adhesion and iron acquisition.</title>
        <authorList>
            <person name="Lou Y.C."/>
        </authorList>
    </citation>
    <scope>NUCLEOTIDE SEQUENCE</scope>
    <source>
        <strain evidence="1">L3_108_000G1_dasL3_108_000G1_metabat.metabat.11</strain>
    </source>
</reference>
<sequence>MIKEMILELLNNDFINSGKIYFNNNIPIQISNAIYSFGSNDISNIIVFIDSSNNLDGSIGYIFTDNKLYSHLGSFNYNQIIKLELEKHHNNPKISAYVTTKDNKYCFDNKHFNPEIFLKLFSKITALDIEVILNEHEKVAYYVSIVLNDLLNDEYEDIELTSQLKNKIHSFLHELELIEKLDDFQYNDELEELCVHALNFFDELELDSEEIDTLLELKKSFDNNKQQFNENQKYYDDLMNKYLNGDSDTINQMKNVMKNLGLDENSLKNKSPDEINQYIDNLCNSFGISRDQVDNLAKKFNFK</sequence>
<gene>
    <name evidence="1" type="ORF">KHX14_05750</name>
</gene>
<evidence type="ECO:0000313" key="1">
    <source>
        <dbReference type="EMBL" id="MBS5588308.1"/>
    </source>
</evidence>
<dbReference type="Proteomes" id="UP000751224">
    <property type="component" value="Unassembled WGS sequence"/>
</dbReference>
<organism evidence="1 2">
    <name type="scientific">Thomasclavelia spiroformis</name>
    <dbReference type="NCBI Taxonomy" id="29348"/>
    <lineage>
        <taxon>Bacteria</taxon>
        <taxon>Bacillati</taxon>
        <taxon>Bacillota</taxon>
        <taxon>Erysipelotrichia</taxon>
        <taxon>Erysipelotrichales</taxon>
        <taxon>Coprobacillaceae</taxon>
        <taxon>Thomasclavelia</taxon>
    </lineage>
</organism>
<dbReference type="AlphaFoldDB" id="A0A943I3A0"/>
<proteinExistence type="predicted"/>
<dbReference type="EMBL" id="JAGZCC010000027">
    <property type="protein sequence ID" value="MBS5588308.1"/>
    <property type="molecule type" value="Genomic_DNA"/>
</dbReference>
<evidence type="ECO:0000313" key="2">
    <source>
        <dbReference type="Proteomes" id="UP000751224"/>
    </source>
</evidence>
<name>A0A943I3A0_9FIRM</name>
<comment type="caution">
    <text evidence="1">The sequence shown here is derived from an EMBL/GenBank/DDBJ whole genome shotgun (WGS) entry which is preliminary data.</text>
</comment>
<accession>A0A943I3A0</accession>
<protein>
    <submittedName>
        <fullName evidence="1">Uncharacterized protein</fullName>
    </submittedName>
</protein>
<dbReference type="RefSeq" id="WP_303886926.1">
    <property type="nucleotide sequence ID" value="NZ_JAGZCC010000027.1"/>
</dbReference>